<evidence type="ECO:0000313" key="2">
    <source>
        <dbReference type="EMBL" id="KAL1610959.1"/>
    </source>
</evidence>
<feature type="region of interest" description="Disordered" evidence="1">
    <location>
        <begin position="82"/>
        <end position="205"/>
    </location>
</feature>
<feature type="compositionally biased region" description="Basic and acidic residues" evidence="1">
    <location>
        <begin position="168"/>
        <end position="198"/>
    </location>
</feature>
<feature type="compositionally biased region" description="Polar residues" evidence="1">
    <location>
        <begin position="144"/>
        <end position="153"/>
    </location>
</feature>
<feature type="compositionally biased region" description="Polar residues" evidence="1">
    <location>
        <begin position="1"/>
        <end position="10"/>
    </location>
</feature>
<evidence type="ECO:0000256" key="1">
    <source>
        <dbReference type="SAM" id="MobiDB-lite"/>
    </source>
</evidence>
<gene>
    <name evidence="2" type="ORF">SLS59_000596</name>
</gene>
<comment type="caution">
    <text evidence="2">The sequence shown here is derived from an EMBL/GenBank/DDBJ whole genome shotgun (WGS) entry which is preliminary data.</text>
</comment>
<feature type="compositionally biased region" description="Basic and acidic residues" evidence="1">
    <location>
        <begin position="25"/>
        <end position="35"/>
    </location>
</feature>
<accession>A0ABR3S2P4</accession>
<reference evidence="2 3" key="1">
    <citation type="submission" date="2024-02" db="EMBL/GenBank/DDBJ databases">
        <title>De novo assembly and annotation of 12 fungi associated with fruit tree decline syndrome in Ontario, Canada.</title>
        <authorList>
            <person name="Sulman M."/>
            <person name="Ellouze W."/>
            <person name="Ilyukhin E."/>
        </authorList>
    </citation>
    <scope>NUCLEOTIDE SEQUENCE [LARGE SCALE GENOMIC DNA]</scope>
    <source>
        <strain evidence="2 3">M97-236</strain>
    </source>
</reference>
<dbReference type="Proteomes" id="UP001521222">
    <property type="component" value="Unassembled WGS sequence"/>
</dbReference>
<dbReference type="EMBL" id="JAKIXB020000002">
    <property type="protein sequence ID" value="KAL1610959.1"/>
    <property type="molecule type" value="Genomic_DNA"/>
</dbReference>
<organism evidence="2 3">
    <name type="scientific">Nothophoma quercina</name>
    <dbReference type="NCBI Taxonomy" id="749835"/>
    <lineage>
        <taxon>Eukaryota</taxon>
        <taxon>Fungi</taxon>
        <taxon>Dikarya</taxon>
        <taxon>Ascomycota</taxon>
        <taxon>Pezizomycotina</taxon>
        <taxon>Dothideomycetes</taxon>
        <taxon>Pleosporomycetidae</taxon>
        <taxon>Pleosporales</taxon>
        <taxon>Pleosporineae</taxon>
        <taxon>Didymellaceae</taxon>
        <taxon>Nothophoma</taxon>
    </lineage>
</organism>
<name>A0ABR3S2P4_9PLEO</name>
<evidence type="ECO:0000313" key="3">
    <source>
        <dbReference type="Proteomes" id="UP001521222"/>
    </source>
</evidence>
<proteinExistence type="predicted"/>
<protein>
    <submittedName>
        <fullName evidence="2">Uncharacterized protein</fullName>
    </submittedName>
</protein>
<feature type="region of interest" description="Disordered" evidence="1">
    <location>
        <begin position="1"/>
        <end position="68"/>
    </location>
</feature>
<keyword evidence="3" id="KW-1185">Reference proteome</keyword>
<sequence length="205" mass="22441">MSSALLTTEPASIAPVALAPAKLGSFRDTESRDADASDSDQSDASGRSLSPTRQGLSKTKKRKERRQFGAFADELGDLLGAAFETKDEPKPVGLAASTHATNPPTNGDLEMQVEPTSTGPKMNRRARQNLARMQARQLAKEQSKMVTAEQQTVAAERRGMTIQQYRGQKPEGKKSGKSEGQKRRSRKERERLKKKAEQENAMDLG</sequence>